<dbReference type="PANTHER" id="PTHR37293:SF5">
    <property type="entry name" value="DNA REPLICATION PROTEIN"/>
    <property type="match status" value="1"/>
</dbReference>
<dbReference type="RefSeq" id="WP_148954017.1">
    <property type="nucleotide sequence ID" value="NZ_VTEG01000007.1"/>
</dbReference>
<dbReference type="Gene3D" id="1.10.10.630">
    <property type="entry name" value="DnaD domain-like"/>
    <property type="match status" value="1"/>
</dbReference>
<evidence type="ECO:0000313" key="5">
    <source>
        <dbReference type="Proteomes" id="UP000325182"/>
    </source>
</evidence>
<gene>
    <name evidence="4" type="ORF">FZC84_12030</name>
</gene>
<sequence>MKGWIKLHRKILDNELWHDVTTFRLFTLLLLQAAHQEGVKIKGIELKRGQYLRSYSKLAEDLESKEGRGYKKASKSTILRSVKKLIDEGMVTVSETKHGTLFTVTKYQEYQGFDDYTETKHGTDNEPLTERTQNEDRTNPEQEQELKNLRIKECEEEVVVPAAEEVNPFKFFEQEGFGVLGGYIPQKINDWCDDLSEALVLEAMKISVENGKKFWGYVESILKQWSNKGIQTVEQAQAEQQKFREEQSKRQARPPERRGKIIRSEKLPGWYEEHENKAPPPHPTEPYDFDAKKAELEAKLRKYK</sequence>
<dbReference type="PANTHER" id="PTHR37293">
    <property type="entry name" value="PHAGE REPLICATION PROTEIN-RELATED"/>
    <property type="match status" value="1"/>
</dbReference>
<evidence type="ECO:0000313" key="4">
    <source>
        <dbReference type="EMBL" id="TYR99097.1"/>
    </source>
</evidence>
<dbReference type="InterPro" id="IPR034829">
    <property type="entry name" value="DnaD-like_sf"/>
</dbReference>
<feature type="domain" description="DnaB/C C-terminal" evidence="3">
    <location>
        <begin position="169"/>
        <end position="239"/>
    </location>
</feature>
<comment type="similarity">
    <text evidence="1">Belongs to the DnaB/DnaD family.</text>
</comment>
<dbReference type="EMBL" id="VTEG01000007">
    <property type="protein sequence ID" value="TYR99097.1"/>
    <property type="molecule type" value="Genomic_DNA"/>
</dbReference>
<evidence type="ECO:0000256" key="1">
    <source>
        <dbReference type="ARBA" id="ARBA00093462"/>
    </source>
</evidence>
<name>A0A5D4MCC0_9BACI</name>
<organism evidence="4 5">
    <name type="scientific">Rossellomorea vietnamensis</name>
    <dbReference type="NCBI Taxonomy" id="218284"/>
    <lineage>
        <taxon>Bacteria</taxon>
        <taxon>Bacillati</taxon>
        <taxon>Bacillota</taxon>
        <taxon>Bacilli</taxon>
        <taxon>Bacillales</taxon>
        <taxon>Bacillaceae</taxon>
        <taxon>Rossellomorea</taxon>
    </lineage>
</organism>
<dbReference type="NCBIfam" id="TIGR01446">
    <property type="entry name" value="DnaD_dom"/>
    <property type="match status" value="1"/>
</dbReference>
<protein>
    <submittedName>
        <fullName evidence="4">DnaD domain protein</fullName>
    </submittedName>
</protein>
<dbReference type="Proteomes" id="UP000325182">
    <property type="component" value="Unassembled WGS sequence"/>
</dbReference>
<feature type="region of interest" description="Disordered" evidence="2">
    <location>
        <begin position="116"/>
        <end position="141"/>
    </location>
</feature>
<dbReference type="AlphaFoldDB" id="A0A5D4MCC0"/>
<comment type="caution">
    <text evidence="4">The sequence shown here is derived from an EMBL/GenBank/DDBJ whole genome shotgun (WGS) entry which is preliminary data.</text>
</comment>
<evidence type="ECO:0000256" key="2">
    <source>
        <dbReference type="SAM" id="MobiDB-lite"/>
    </source>
</evidence>
<feature type="compositionally biased region" description="Basic and acidic residues" evidence="2">
    <location>
        <begin position="117"/>
        <end position="141"/>
    </location>
</feature>
<dbReference type="InterPro" id="IPR006343">
    <property type="entry name" value="DnaB/C_C"/>
</dbReference>
<reference evidence="4 5" key="1">
    <citation type="submission" date="2019-08" db="EMBL/GenBank/DDBJ databases">
        <title>Bacillus genomes from the desert of Cuatro Cienegas, Coahuila.</title>
        <authorList>
            <person name="Olmedo-Alvarez G."/>
        </authorList>
    </citation>
    <scope>NUCLEOTIDE SEQUENCE [LARGE SCALE GENOMIC DNA]</scope>
    <source>
        <strain evidence="4 5">CH128b_4D</strain>
    </source>
</reference>
<feature type="region of interest" description="Disordered" evidence="2">
    <location>
        <begin position="239"/>
        <end position="291"/>
    </location>
</feature>
<dbReference type="Pfam" id="PF07261">
    <property type="entry name" value="DnaB_2"/>
    <property type="match status" value="1"/>
</dbReference>
<proteinExistence type="inferred from homology"/>
<dbReference type="SUPFAM" id="SSF158499">
    <property type="entry name" value="DnaD domain-like"/>
    <property type="match status" value="1"/>
</dbReference>
<dbReference type="InterPro" id="IPR053162">
    <property type="entry name" value="DnaD"/>
</dbReference>
<evidence type="ECO:0000259" key="3">
    <source>
        <dbReference type="Pfam" id="PF07261"/>
    </source>
</evidence>
<feature type="compositionally biased region" description="Basic and acidic residues" evidence="2">
    <location>
        <begin position="241"/>
        <end position="277"/>
    </location>
</feature>
<accession>A0A5D4MCC0</accession>